<dbReference type="Pfam" id="PF13692">
    <property type="entry name" value="Glyco_trans_1_4"/>
    <property type="match status" value="1"/>
</dbReference>
<dbReference type="SUPFAM" id="SSF53756">
    <property type="entry name" value="UDP-Glycosyltransferase/glycogen phosphorylase"/>
    <property type="match status" value="1"/>
</dbReference>
<name>A0ABZ2YLX4_9BACT</name>
<sequence length="404" mass="44765">MKLLLIGQFAQQTGMARITRLLAEGLAARHEVHVLGVDAFQTAPFKGTFQLHYNPNPADVFGESVLPGLIDTVCPDAILLYCDIWFMGRYMASIRQTAHRCPVAGYVPVDGRLNHAAFAKGLEQLTSVVTFTAFGKQVLKECATSLGLNRLPPFRRMAVIPHPLDGGNFYSLPGSTAGRRIAAREALFPGRNELRRGFWVLNANKNQHRKRIDLTLRGFAEFARNKPENVRLCLHMATKLPSTDLEREARSLGIHDRLVLTAPGRRHPHWPTDKLNLLYNACDVGLNTAMGEGWGLVSMEHAAAGAPQVVPDHTACAEIWKSAAAMVPAQPHVYGNGWLTGGVVEPREIAEQLERLYNDNGHYHNLLQAGLRNATQVAWSQGAVTKMWEQHLEQILLTDHANIH</sequence>
<reference evidence="2" key="1">
    <citation type="submission" date="2024-03" db="EMBL/GenBank/DDBJ databases">
        <title>Chitinophaga horti sp. nov., isolated from garden soil.</title>
        <authorList>
            <person name="Lee D.S."/>
            <person name="Han D.M."/>
            <person name="Baek J.H."/>
            <person name="Choi D.G."/>
            <person name="Jeon J.H."/>
            <person name="Jeon C.O."/>
        </authorList>
    </citation>
    <scope>NUCLEOTIDE SEQUENCE [LARGE SCALE GENOMIC DNA]</scope>
    <source>
        <strain evidence="2">GPA1</strain>
    </source>
</reference>
<dbReference type="EC" id="2.4.-.-" evidence="1"/>
<dbReference type="GO" id="GO:0016757">
    <property type="term" value="F:glycosyltransferase activity"/>
    <property type="evidence" value="ECO:0007669"/>
    <property type="project" value="UniProtKB-KW"/>
</dbReference>
<gene>
    <name evidence="1" type="ORF">WJU16_21630</name>
</gene>
<keyword evidence="1" id="KW-0328">Glycosyltransferase</keyword>
<protein>
    <submittedName>
        <fullName evidence="1">Glycosyltransferase family 4 protein</fullName>
        <ecNumber evidence="1">2.4.-.-</ecNumber>
    </submittedName>
</protein>
<dbReference type="Gene3D" id="3.40.50.11930">
    <property type="match status" value="1"/>
</dbReference>
<evidence type="ECO:0000313" key="2">
    <source>
        <dbReference type="Proteomes" id="UP001485459"/>
    </source>
</evidence>
<dbReference type="CDD" id="cd03801">
    <property type="entry name" value="GT4_PimA-like"/>
    <property type="match status" value="1"/>
</dbReference>
<dbReference type="Gene3D" id="3.40.50.2000">
    <property type="entry name" value="Glycogen Phosphorylase B"/>
    <property type="match status" value="1"/>
</dbReference>
<dbReference type="PANTHER" id="PTHR12526:SF635">
    <property type="entry name" value="GLYCOSYL TRANSFERASE GROUP 1"/>
    <property type="match status" value="1"/>
</dbReference>
<keyword evidence="2" id="KW-1185">Reference proteome</keyword>
<dbReference type="EMBL" id="CP149822">
    <property type="protein sequence ID" value="WZN40568.1"/>
    <property type="molecule type" value="Genomic_DNA"/>
</dbReference>
<accession>A0ABZ2YLX4</accession>
<organism evidence="1 2">
    <name type="scientific">Chitinophaga pollutisoli</name>
    <dbReference type="NCBI Taxonomy" id="3133966"/>
    <lineage>
        <taxon>Bacteria</taxon>
        <taxon>Pseudomonadati</taxon>
        <taxon>Bacteroidota</taxon>
        <taxon>Chitinophagia</taxon>
        <taxon>Chitinophagales</taxon>
        <taxon>Chitinophagaceae</taxon>
        <taxon>Chitinophaga</taxon>
    </lineage>
</organism>
<dbReference type="Proteomes" id="UP001485459">
    <property type="component" value="Chromosome"/>
</dbReference>
<evidence type="ECO:0000313" key="1">
    <source>
        <dbReference type="EMBL" id="WZN40568.1"/>
    </source>
</evidence>
<keyword evidence="1" id="KW-0808">Transferase</keyword>
<proteinExistence type="predicted"/>
<dbReference type="RefSeq" id="WP_341835483.1">
    <property type="nucleotide sequence ID" value="NZ_CP149822.1"/>
</dbReference>
<dbReference type="PANTHER" id="PTHR12526">
    <property type="entry name" value="GLYCOSYLTRANSFERASE"/>
    <property type="match status" value="1"/>
</dbReference>